<dbReference type="Pfam" id="PF01234">
    <property type="entry name" value="NNMT_PNMT_TEMT"/>
    <property type="match status" value="1"/>
</dbReference>
<dbReference type="OrthoDB" id="9871378at2759"/>
<sequence length="217" mass="24920">MVTGSTVIDCSVGPIFHHLLAMCDFVQKITILKLNDGSLKELEKWKNKDPDALDWAHVTEFIQEIKGKSDKLDGEEENLRGKIDQILKWDPSRGDPADLLLLPKADIAINYVILELISKDHDDYRRNLRKICNIIKPGGYLILYAAINCSYFKIGEDKYHFLSCDERFYRNVISGEGFEIEHIEKIDRVMCTDAVDHEKGIFIIGHKVKELLNRKSS</sequence>
<evidence type="ECO:0000313" key="5">
    <source>
        <dbReference type="EMBL" id="KAG9463021.1"/>
    </source>
</evidence>
<dbReference type="Proteomes" id="UP000770717">
    <property type="component" value="Unassembled WGS sequence"/>
</dbReference>
<dbReference type="AlphaFoldDB" id="A0A8J6B9D7"/>
<dbReference type="InterPro" id="IPR029063">
    <property type="entry name" value="SAM-dependent_MTases_sf"/>
</dbReference>
<evidence type="ECO:0000256" key="3">
    <source>
        <dbReference type="ARBA" id="ARBA00022679"/>
    </source>
</evidence>
<accession>A0A8J6B9D7</accession>
<evidence type="ECO:0000256" key="4">
    <source>
        <dbReference type="ARBA" id="ARBA00022691"/>
    </source>
</evidence>
<reference evidence="5" key="1">
    <citation type="thesis" date="2020" institute="ProQuest LLC" country="789 East Eisenhower Parkway, Ann Arbor, MI, USA">
        <title>Comparative Genomics and Chromosome Evolution.</title>
        <authorList>
            <person name="Mudd A.B."/>
        </authorList>
    </citation>
    <scope>NUCLEOTIDE SEQUENCE</scope>
    <source>
        <strain evidence="5">HN-11 Male</strain>
        <tissue evidence="5">Kidney and liver</tissue>
    </source>
</reference>
<dbReference type="EMBL" id="WNTK01008393">
    <property type="protein sequence ID" value="KAG9463021.1"/>
    <property type="molecule type" value="Genomic_DNA"/>
</dbReference>
<comment type="caution">
    <text evidence="5">The sequence shown here is derived from an EMBL/GenBank/DDBJ whole genome shotgun (WGS) entry which is preliminary data.</text>
</comment>
<keyword evidence="4" id="KW-0949">S-adenosyl-L-methionine</keyword>
<proteinExistence type="inferred from homology"/>
<dbReference type="GO" id="GO:0005829">
    <property type="term" value="C:cytosol"/>
    <property type="evidence" value="ECO:0007669"/>
    <property type="project" value="TreeGrafter"/>
</dbReference>
<organism evidence="5 6">
    <name type="scientific">Eleutherodactylus coqui</name>
    <name type="common">Puerto Rican coqui</name>
    <dbReference type="NCBI Taxonomy" id="57060"/>
    <lineage>
        <taxon>Eukaryota</taxon>
        <taxon>Metazoa</taxon>
        <taxon>Chordata</taxon>
        <taxon>Craniata</taxon>
        <taxon>Vertebrata</taxon>
        <taxon>Euteleostomi</taxon>
        <taxon>Amphibia</taxon>
        <taxon>Batrachia</taxon>
        <taxon>Anura</taxon>
        <taxon>Neobatrachia</taxon>
        <taxon>Hyloidea</taxon>
        <taxon>Eleutherodactylidae</taxon>
        <taxon>Eleutherodactylinae</taxon>
        <taxon>Eleutherodactylus</taxon>
        <taxon>Eleutherodactylus</taxon>
    </lineage>
</organism>
<dbReference type="PANTHER" id="PTHR10867">
    <property type="entry name" value="NNMT/PNMT/TEMT FAMILY MEMBER"/>
    <property type="match status" value="1"/>
</dbReference>
<dbReference type="PROSITE" id="PS51681">
    <property type="entry name" value="SAM_MT_NNMT_PNMT_TEMT"/>
    <property type="match status" value="1"/>
</dbReference>
<keyword evidence="2" id="KW-0489">Methyltransferase</keyword>
<comment type="similarity">
    <text evidence="1">Belongs to the class I-like SAM-binding methyltransferase superfamily. NNMT/PNMT/TEMT family.</text>
</comment>
<keyword evidence="3" id="KW-0808">Transferase</keyword>
<protein>
    <recommendedName>
        <fullName evidence="7">Nicotinamide N-methyltransferase</fullName>
    </recommendedName>
</protein>
<evidence type="ECO:0008006" key="7">
    <source>
        <dbReference type="Google" id="ProtNLM"/>
    </source>
</evidence>
<dbReference type="PANTHER" id="PTHR10867:SF44">
    <property type="entry name" value="NICOTINAMIDE N-METHYLTRANSFERASE ISOFORM X2"/>
    <property type="match status" value="1"/>
</dbReference>
<evidence type="ECO:0000313" key="6">
    <source>
        <dbReference type="Proteomes" id="UP000770717"/>
    </source>
</evidence>
<dbReference type="GO" id="GO:0032259">
    <property type="term" value="P:methylation"/>
    <property type="evidence" value="ECO:0007669"/>
    <property type="project" value="UniProtKB-KW"/>
</dbReference>
<dbReference type="Gene3D" id="3.40.50.150">
    <property type="entry name" value="Vaccinia Virus protein VP39"/>
    <property type="match status" value="1"/>
</dbReference>
<dbReference type="GO" id="GO:0008170">
    <property type="term" value="F:N-methyltransferase activity"/>
    <property type="evidence" value="ECO:0007669"/>
    <property type="project" value="TreeGrafter"/>
</dbReference>
<evidence type="ECO:0000256" key="2">
    <source>
        <dbReference type="ARBA" id="ARBA00022603"/>
    </source>
</evidence>
<dbReference type="InterPro" id="IPR000940">
    <property type="entry name" value="NNMT_TEMT_trans"/>
</dbReference>
<dbReference type="SUPFAM" id="SSF53335">
    <property type="entry name" value="S-adenosyl-L-methionine-dependent methyltransferases"/>
    <property type="match status" value="1"/>
</dbReference>
<keyword evidence="6" id="KW-1185">Reference proteome</keyword>
<evidence type="ECO:0000256" key="1">
    <source>
        <dbReference type="ARBA" id="ARBA00007996"/>
    </source>
</evidence>
<gene>
    <name evidence="5" type="ORF">GDO78_022590</name>
</gene>
<name>A0A8J6B9D7_ELECQ</name>